<comment type="caution">
    <text evidence="1">The sequence shown here is derived from an EMBL/GenBank/DDBJ whole genome shotgun (WGS) entry which is preliminary data.</text>
</comment>
<keyword evidence="2" id="KW-1185">Reference proteome</keyword>
<reference evidence="1 2" key="1">
    <citation type="journal article" date="2022" name="Hortic Res">
        <title>A haplotype resolved chromosomal level avocado genome allows analysis of novel avocado genes.</title>
        <authorList>
            <person name="Nath O."/>
            <person name="Fletcher S.J."/>
            <person name="Hayward A."/>
            <person name="Shaw L.M."/>
            <person name="Masouleh A.K."/>
            <person name="Furtado A."/>
            <person name="Henry R.J."/>
            <person name="Mitter N."/>
        </authorList>
    </citation>
    <scope>NUCLEOTIDE SEQUENCE [LARGE SCALE GENOMIC DNA]</scope>
    <source>
        <strain evidence="2">cv. Hass</strain>
    </source>
</reference>
<protein>
    <submittedName>
        <fullName evidence="1">Uncharacterized protein</fullName>
    </submittedName>
</protein>
<dbReference type="Proteomes" id="UP001234297">
    <property type="component" value="Chromosome 5"/>
</dbReference>
<sequence>MAVKSQEGVVFMKRAEIDTRAPFGSVREAVALFGERVLAGEVYASKLQEMPVVPSSHGPSRLGTITAELEETKESLRKAQEESSLMVNCLTNLKEELELTKRELQQLKARESEKQPIESEIEDLKFVENATELEVLPPIFSQEIEFQRRRYVKFADAPSLARVMTAENDAVMERHHSLEHKNKKKKTLIPLIGGIFSKKKGFQEVTSAQARGS</sequence>
<dbReference type="EMBL" id="CM056813">
    <property type="protein sequence ID" value="KAJ8642252.1"/>
    <property type="molecule type" value="Genomic_DNA"/>
</dbReference>
<proteinExistence type="predicted"/>
<evidence type="ECO:0000313" key="1">
    <source>
        <dbReference type="EMBL" id="KAJ8642252.1"/>
    </source>
</evidence>
<gene>
    <name evidence="1" type="ORF">MRB53_018946</name>
</gene>
<organism evidence="1 2">
    <name type="scientific">Persea americana</name>
    <name type="common">Avocado</name>
    <dbReference type="NCBI Taxonomy" id="3435"/>
    <lineage>
        <taxon>Eukaryota</taxon>
        <taxon>Viridiplantae</taxon>
        <taxon>Streptophyta</taxon>
        <taxon>Embryophyta</taxon>
        <taxon>Tracheophyta</taxon>
        <taxon>Spermatophyta</taxon>
        <taxon>Magnoliopsida</taxon>
        <taxon>Magnoliidae</taxon>
        <taxon>Laurales</taxon>
        <taxon>Lauraceae</taxon>
        <taxon>Persea</taxon>
    </lineage>
</organism>
<accession>A0ACC2M8Y8</accession>
<name>A0ACC2M8Y8_PERAE</name>
<evidence type="ECO:0000313" key="2">
    <source>
        <dbReference type="Proteomes" id="UP001234297"/>
    </source>
</evidence>